<dbReference type="AlphaFoldDB" id="A0A7I8IJF9"/>
<dbReference type="CDD" id="cd09272">
    <property type="entry name" value="RNase_HI_RT_Ty1"/>
    <property type="match status" value="1"/>
</dbReference>
<name>A0A7I8IJF9_SPIIN</name>
<organism evidence="1">
    <name type="scientific">Spirodela intermedia</name>
    <name type="common">Intermediate duckweed</name>
    <dbReference type="NCBI Taxonomy" id="51605"/>
    <lineage>
        <taxon>Eukaryota</taxon>
        <taxon>Viridiplantae</taxon>
        <taxon>Streptophyta</taxon>
        <taxon>Embryophyta</taxon>
        <taxon>Tracheophyta</taxon>
        <taxon>Spermatophyta</taxon>
        <taxon>Magnoliopsida</taxon>
        <taxon>Liliopsida</taxon>
        <taxon>Araceae</taxon>
        <taxon>Lemnoideae</taxon>
        <taxon>Spirodela</taxon>
    </lineage>
</organism>
<reference evidence="1 2" key="1">
    <citation type="submission" date="2019-12" db="EMBL/GenBank/DDBJ databases">
        <authorList>
            <person name="Scholz U."/>
            <person name="Mascher M."/>
            <person name="Fiebig A."/>
        </authorList>
    </citation>
    <scope>NUCLEOTIDE SEQUENCE</scope>
</reference>
<dbReference type="PANTHER" id="PTHR11439">
    <property type="entry name" value="GAG-POL-RELATED RETROTRANSPOSON"/>
    <property type="match status" value="1"/>
</dbReference>
<evidence type="ECO:0000313" key="1">
    <source>
        <dbReference type="EMBL" id="CAA2618299.1"/>
    </source>
</evidence>
<keyword evidence="2" id="KW-1185">Reference proteome</keyword>
<protein>
    <submittedName>
        <fullName evidence="1">Uncharacterized protein</fullName>
    </submittedName>
</protein>
<dbReference type="EMBL" id="LR743591">
    <property type="protein sequence ID" value="CAA2618299.1"/>
    <property type="molecule type" value="Genomic_DNA"/>
</dbReference>
<dbReference type="EMBL" id="CACRZD030000004">
    <property type="protein sequence ID" value="CAA6658016.1"/>
    <property type="molecule type" value="Genomic_DNA"/>
</dbReference>
<evidence type="ECO:0000313" key="2">
    <source>
        <dbReference type="Proteomes" id="UP001189122"/>
    </source>
</evidence>
<sequence>MCDLGPTHHFLGTELIHTSAGCFLSRSKYSATTLKNITWKIVNLSPTLVLFRLLILSPIELIDPVIYRSAVGAPQYLTITRPNISFAVNRACQSMHNPSINDWARVKPLFRYLKGTIFDSLYFHISVGFEIDRRSTRGYLVYLGKNLISWNCQKQLIVAPNVTAELIEIQFLLYELCIHITVTPFLWCNNIGATFLAVNPVFHACTKHIKIDYHFVRVLVNSKQVKIGFLSTKDQVADILTKPLPKHRFL</sequence>
<dbReference type="PANTHER" id="PTHR11439:SF450">
    <property type="entry name" value="REVERSE TRANSCRIPTASE TY1_COPIA-TYPE DOMAIN-CONTAINING PROTEIN"/>
    <property type="match status" value="1"/>
</dbReference>
<proteinExistence type="predicted"/>
<accession>A0A7I8IJF9</accession>
<gene>
    <name evidence="1" type="ORF">SI7747_04004466</name>
</gene>
<dbReference type="Proteomes" id="UP001189122">
    <property type="component" value="Unassembled WGS sequence"/>
</dbReference>